<proteinExistence type="predicted"/>
<dbReference type="Proteomes" id="UP000799444">
    <property type="component" value="Unassembled WGS sequence"/>
</dbReference>
<dbReference type="EMBL" id="ML996169">
    <property type="protein sequence ID" value="KAF2732954.1"/>
    <property type="molecule type" value="Genomic_DNA"/>
</dbReference>
<organism evidence="2 3">
    <name type="scientific">Polyplosphaeria fusca</name>
    <dbReference type="NCBI Taxonomy" id="682080"/>
    <lineage>
        <taxon>Eukaryota</taxon>
        <taxon>Fungi</taxon>
        <taxon>Dikarya</taxon>
        <taxon>Ascomycota</taxon>
        <taxon>Pezizomycotina</taxon>
        <taxon>Dothideomycetes</taxon>
        <taxon>Pleosporomycetidae</taxon>
        <taxon>Pleosporales</taxon>
        <taxon>Tetraplosphaeriaceae</taxon>
        <taxon>Polyplosphaeria</taxon>
    </lineage>
</organism>
<comment type="caution">
    <text evidence="2">The sequence shown here is derived from an EMBL/GenBank/DDBJ whole genome shotgun (WGS) entry which is preliminary data.</text>
</comment>
<evidence type="ECO:0000256" key="1">
    <source>
        <dbReference type="SAM" id="MobiDB-lite"/>
    </source>
</evidence>
<evidence type="ECO:0000313" key="3">
    <source>
        <dbReference type="Proteomes" id="UP000799444"/>
    </source>
</evidence>
<dbReference type="AlphaFoldDB" id="A0A9P4QUK4"/>
<sequence>MVSPCAGAEVSTPGHIIYRATRPQRNSDYVPRKRDWRYATGVFRHEDFDGGKEDMAIWDQLDEDIMSGVFGKEARRVKRKNSESSGILTDGYEEKETTPSKKKKMQPTPKSSLKRVRFQTPDDTYEGSNDSDDSMDDTPLKLRSLRTHAPKTQAMKSPLEKAGEAKDKTVDPYQTKLKTSFTGSSNVSKKSKQPAQRPLWVAKFKNVAEDERKQEWERTGLTVCLRYEKGVAVNEIPNNQVAPKTCMSKPAAGMATPQKCTKLGNDSQSLPSLTPKPCSTDSSLEAPCLEGVAKSVESSKKRDVFEFRVHGANIGDLKVHYQLSLRHVLLFPALSMMSMATDGLKEMEKRIEEAKPREFSG</sequence>
<name>A0A9P4QUK4_9PLEO</name>
<gene>
    <name evidence="2" type="ORF">EJ04DRAFT_553728</name>
</gene>
<feature type="compositionally biased region" description="Basic and acidic residues" evidence="1">
    <location>
        <begin position="158"/>
        <end position="168"/>
    </location>
</feature>
<accession>A0A9P4QUK4</accession>
<feature type="region of interest" description="Disordered" evidence="1">
    <location>
        <begin position="75"/>
        <end position="168"/>
    </location>
</feature>
<feature type="compositionally biased region" description="Acidic residues" evidence="1">
    <location>
        <begin position="123"/>
        <end position="136"/>
    </location>
</feature>
<keyword evidence="3" id="KW-1185">Reference proteome</keyword>
<evidence type="ECO:0000313" key="2">
    <source>
        <dbReference type="EMBL" id="KAF2732954.1"/>
    </source>
</evidence>
<dbReference type="OrthoDB" id="3796227at2759"/>
<reference evidence="2" key="1">
    <citation type="journal article" date="2020" name="Stud. Mycol.">
        <title>101 Dothideomycetes genomes: a test case for predicting lifestyles and emergence of pathogens.</title>
        <authorList>
            <person name="Haridas S."/>
            <person name="Albert R."/>
            <person name="Binder M."/>
            <person name="Bloem J."/>
            <person name="Labutti K."/>
            <person name="Salamov A."/>
            <person name="Andreopoulos B."/>
            <person name="Baker S."/>
            <person name="Barry K."/>
            <person name="Bills G."/>
            <person name="Bluhm B."/>
            <person name="Cannon C."/>
            <person name="Castanera R."/>
            <person name="Culley D."/>
            <person name="Daum C."/>
            <person name="Ezra D."/>
            <person name="Gonzalez J."/>
            <person name="Henrissat B."/>
            <person name="Kuo A."/>
            <person name="Liang C."/>
            <person name="Lipzen A."/>
            <person name="Lutzoni F."/>
            <person name="Magnuson J."/>
            <person name="Mondo S."/>
            <person name="Nolan M."/>
            <person name="Ohm R."/>
            <person name="Pangilinan J."/>
            <person name="Park H.-J."/>
            <person name="Ramirez L."/>
            <person name="Alfaro M."/>
            <person name="Sun H."/>
            <person name="Tritt A."/>
            <person name="Yoshinaga Y."/>
            <person name="Zwiers L.-H."/>
            <person name="Turgeon B."/>
            <person name="Goodwin S."/>
            <person name="Spatafora J."/>
            <person name="Crous P."/>
            <person name="Grigoriev I."/>
        </authorList>
    </citation>
    <scope>NUCLEOTIDE SEQUENCE</scope>
    <source>
        <strain evidence="2">CBS 125425</strain>
    </source>
</reference>
<protein>
    <submittedName>
        <fullName evidence="2">Uncharacterized protein</fullName>
    </submittedName>
</protein>